<accession>A0AAV1CGW7</accession>
<protein>
    <submittedName>
        <fullName evidence="1">OLC1v1030821C1</fullName>
    </submittedName>
</protein>
<dbReference type="EMBL" id="OX459119">
    <property type="protein sequence ID" value="CAI9094976.1"/>
    <property type="molecule type" value="Genomic_DNA"/>
</dbReference>
<dbReference type="Proteomes" id="UP001161247">
    <property type="component" value="Chromosome 2"/>
</dbReference>
<evidence type="ECO:0000313" key="2">
    <source>
        <dbReference type="Proteomes" id="UP001161247"/>
    </source>
</evidence>
<gene>
    <name evidence="1" type="ORF">OLC1_LOCUS6044</name>
</gene>
<organism evidence="1 2">
    <name type="scientific">Oldenlandia corymbosa var. corymbosa</name>
    <dbReference type="NCBI Taxonomy" id="529605"/>
    <lineage>
        <taxon>Eukaryota</taxon>
        <taxon>Viridiplantae</taxon>
        <taxon>Streptophyta</taxon>
        <taxon>Embryophyta</taxon>
        <taxon>Tracheophyta</taxon>
        <taxon>Spermatophyta</taxon>
        <taxon>Magnoliopsida</taxon>
        <taxon>eudicotyledons</taxon>
        <taxon>Gunneridae</taxon>
        <taxon>Pentapetalae</taxon>
        <taxon>asterids</taxon>
        <taxon>lamiids</taxon>
        <taxon>Gentianales</taxon>
        <taxon>Rubiaceae</taxon>
        <taxon>Rubioideae</taxon>
        <taxon>Spermacoceae</taxon>
        <taxon>Hedyotis-Oldenlandia complex</taxon>
        <taxon>Oldenlandia</taxon>
    </lineage>
</organism>
<keyword evidence="2" id="KW-1185">Reference proteome</keyword>
<name>A0AAV1CGW7_OLDCO</name>
<proteinExistence type="predicted"/>
<reference evidence="1" key="1">
    <citation type="submission" date="2023-03" db="EMBL/GenBank/DDBJ databases">
        <authorList>
            <person name="Julca I."/>
        </authorList>
    </citation>
    <scope>NUCLEOTIDE SEQUENCE</scope>
</reference>
<dbReference type="AlphaFoldDB" id="A0AAV1CGW7"/>
<sequence length="161" mass="19117">MNSKVRETPRRRTLQAGKCSSAERLGDHVIVPSPNLNRDERHEVRTRLHNPRDSRIFITEFGWEFFQRHWNRIPIIERKCFNQDRPSTYIDDKQWRGLCNPTTPPRMRVVQELYAYLTVVMGQFVYVRGVTMEISKQAIREVLGLPEVENNWEEAIDRVPP</sequence>
<evidence type="ECO:0000313" key="1">
    <source>
        <dbReference type="EMBL" id="CAI9094976.1"/>
    </source>
</evidence>